<evidence type="ECO:0000256" key="4">
    <source>
        <dbReference type="ARBA" id="ARBA00023212"/>
    </source>
</evidence>
<feature type="region of interest" description="Disordered" evidence="6">
    <location>
        <begin position="1029"/>
        <end position="1134"/>
    </location>
</feature>
<feature type="compositionally biased region" description="Basic and acidic residues" evidence="6">
    <location>
        <begin position="1086"/>
        <end position="1100"/>
    </location>
</feature>
<feature type="coiled-coil region" evidence="5">
    <location>
        <begin position="599"/>
        <end position="680"/>
    </location>
</feature>
<keyword evidence="8" id="KW-1185">Reference proteome</keyword>
<feature type="coiled-coil region" evidence="5">
    <location>
        <begin position="1313"/>
        <end position="1357"/>
    </location>
</feature>
<feature type="coiled-coil region" evidence="5">
    <location>
        <begin position="162"/>
        <end position="232"/>
    </location>
</feature>
<feature type="region of interest" description="Disordered" evidence="6">
    <location>
        <begin position="1222"/>
        <end position="1242"/>
    </location>
</feature>
<feature type="coiled-coil region" evidence="5">
    <location>
        <begin position="1242"/>
        <end position="1279"/>
    </location>
</feature>
<evidence type="ECO:0000313" key="8">
    <source>
        <dbReference type="Proteomes" id="UP001228049"/>
    </source>
</evidence>
<protein>
    <submittedName>
        <fullName evidence="7">A-kinase anchor protein 9</fullName>
    </submittedName>
</protein>
<keyword evidence="2" id="KW-0963">Cytoplasm</keyword>
<dbReference type="GO" id="GO:0007165">
    <property type="term" value="P:signal transduction"/>
    <property type="evidence" value="ECO:0007669"/>
    <property type="project" value="InterPro"/>
</dbReference>
<evidence type="ECO:0000256" key="2">
    <source>
        <dbReference type="ARBA" id="ARBA00022490"/>
    </source>
</evidence>
<evidence type="ECO:0000256" key="3">
    <source>
        <dbReference type="ARBA" id="ARBA00023054"/>
    </source>
</evidence>
<evidence type="ECO:0000313" key="7">
    <source>
        <dbReference type="EMBL" id="KAK1880144.1"/>
    </source>
</evidence>
<feature type="coiled-coil region" evidence="5">
    <location>
        <begin position="753"/>
        <end position="780"/>
    </location>
</feature>
<reference evidence="7" key="1">
    <citation type="submission" date="2023-04" db="EMBL/GenBank/DDBJ databases">
        <title>Chromosome-level genome of Chaenocephalus aceratus.</title>
        <authorList>
            <person name="Park H."/>
        </authorList>
    </citation>
    <scope>NUCLEOTIDE SEQUENCE</scope>
    <source>
        <strain evidence="7">DE</strain>
        <tissue evidence="7">Muscle</tissue>
    </source>
</reference>
<name>A0AAD9EVS2_DISEL</name>
<keyword evidence="3 5" id="KW-0175">Coiled coil</keyword>
<comment type="caution">
    <text evidence="7">The sequence shown here is derived from an EMBL/GenBank/DDBJ whole genome shotgun (WGS) entry which is preliminary data.</text>
</comment>
<dbReference type="Proteomes" id="UP001228049">
    <property type="component" value="Unassembled WGS sequence"/>
</dbReference>
<feature type="coiled-coil region" evidence="5">
    <location>
        <begin position="501"/>
        <end position="556"/>
    </location>
</feature>
<feature type="coiled-coil region" evidence="5">
    <location>
        <begin position="1485"/>
        <end position="1519"/>
    </location>
</feature>
<dbReference type="InterPro" id="IPR028745">
    <property type="entry name" value="AKAP9/Pericentrin"/>
</dbReference>
<evidence type="ECO:0000256" key="1">
    <source>
        <dbReference type="ARBA" id="ARBA00004300"/>
    </source>
</evidence>
<dbReference type="PANTHER" id="PTHR44981:SF1">
    <property type="entry name" value="A-KINASE ANCHOR PROTEIN 9"/>
    <property type="match status" value="1"/>
</dbReference>
<feature type="coiled-coil region" evidence="5">
    <location>
        <begin position="830"/>
        <end position="903"/>
    </location>
</feature>
<keyword evidence="4" id="KW-0206">Cytoskeleton</keyword>
<dbReference type="GO" id="GO:0060090">
    <property type="term" value="F:molecular adaptor activity"/>
    <property type="evidence" value="ECO:0007669"/>
    <property type="project" value="InterPro"/>
</dbReference>
<dbReference type="EMBL" id="JASDAP010000025">
    <property type="protein sequence ID" value="KAK1880144.1"/>
    <property type="molecule type" value="Genomic_DNA"/>
</dbReference>
<dbReference type="GO" id="GO:0005813">
    <property type="term" value="C:centrosome"/>
    <property type="evidence" value="ECO:0007669"/>
    <property type="project" value="UniProtKB-SubCell"/>
</dbReference>
<feature type="compositionally biased region" description="Polar residues" evidence="6">
    <location>
        <begin position="100"/>
        <end position="123"/>
    </location>
</feature>
<feature type="region of interest" description="Disordered" evidence="6">
    <location>
        <begin position="1"/>
        <end position="123"/>
    </location>
</feature>
<evidence type="ECO:0000256" key="6">
    <source>
        <dbReference type="SAM" id="MobiDB-lite"/>
    </source>
</evidence>
<evidence type="ECO:0000256" key="5">
    <source>
        <dbReference type="SAM" id="Coils"/>
    </source>
</evidence>
<sequence length="1669" mass="190838">MEDEERQKKLEAGKAKLAEYRQRKAHADSQKHQKKKKKKKAAEDSEGDSQGRVEGEPDQSVGGEEISGQGRDASQEGNEDPPTNEFTFARTLRSGETVKHNQTYTIEPESEVSTTAEDYSSEVNGCHEEMTESLMMPSKDFVWEEVEPLRQVTKGGTMEEELAAKTQAVEELSRELEDIRSAFGTEGIQQLQDFEAALKQRDGIITQLTANLQQAREEKDETMKEFLELTEQSQKLHIQFQQLQAGETLRNTSHSSTAADLLQARQQLMQYQPQLEELQLKLSEMETLGRRSEESFIQRINGKDLLIAEQDKVIMSREQSLTEIRTVEKSFAQTLKEKTELTAIITEQERSLTLLREELIHVARTTDDNIIGPSEKDLIIAEHERVISERDYSLTQLEDELESSEKHLCDLKQRMAAKEAEFERCMDEQKERMSSNEIMQLMGTVEDLQKRNHQGSLSEGDTIQQMQEKNARNLEILRAELDEMYGEQIVQMKQAVNLQHAAKVEQMVEQHRAELELLKSQQLSQSSTVSIEVETLNSKTRELQETLQQSQAMQDNVRHQLSQVTQEKFNLQAKVEGLFLDLRSAKEQVEQVSKSLISQESHQGELQRLQEQIDNLNSELDAAQEAAEEAEIKHESETTNYKIKLDMLEREKDAVLDRMAESQESELERLRTQLLFSHEEELTMLKEDLQREGFLNTENLLNEAAIKHQKALDDLRKGYEEELHLLRRERSSFATERDELFHQILGLKEDLKMALHSSKADKLVQQLQELQVEIEELRKGGEERVRMGNEIQSLLKKTELLENQTREKERCWENKWKDQESEKETLTESNHTLKEELDSKHLRIETLTAENNQKQQQVVQFTEEIEKQKTTFSFAEKNFEVNYQELKEEYTCLIEAKTQLEERTLKETLEFEANISSLQSQIGELKESISKRGAANTDRWEQAVIEKDTTELMEKLNVTLSEKESLAARLSEVTEKLMFTASKVTQLEKDLLKVRQENVKVIAQTESERDSVKQTFEIQNLSLAPSPAAVQSVGEGPVAGPSLPLKPTASGSNRRKRRQKSKQERKLGSAEQEMQPQMESQVLPCSRERAGKEDSTDGHQGDGGTTRVSRHGTGQHTEPDACQEAEEEQETTEHGECRLQMEAQRLSLSQIHSAQIELQQEDSEHRTHTLELKLQNLRDNGEDEPKIFKYHNMLQAVSEECSEIIQSFGKMFGEEFLESVATESQTPSSVERPETSESTSVVQEARELYRGLQQARERIEQEHHRLSQLQDQLRAEGNKMTGLQVAYDELKSSSEKQISDLRGQVSSSSPSTNKVQEVQRLKAEEQQKQLQLEESHRQELERLRAHYQQQAAESEERYAIELFMLQQRLQEVSGTQTPHSAPDFSSERMEEYGDELKDLCEGELSEGGVELRWPVRSAGLTAQLQALRKALYHNESLGAAGLEDRQHWERVEEEVAKAIVQMSVEFAQKIELARINKPWLEEVEKEKLERELEDRNAEIRKLKEELRKTESAAEQDDGESTERIVLRKANEKLCQVLVDVLKTTAAAEETMGLHMQSLHEASSGGQQAAPPLSTTQRETWQRVNTEPGRPYAAESCQESGTAAGDVTVWSGDAEAHEGLEVSQQMMESLLLGAGTQLENEECLMGISSRLQTALEKMLMAITDTTNELQ</sequence>
<comment type="subcellular location">
    <subcellularLocation>
        <location evidence="1">Cytoplasm</location>
        <location evidence="1">Cytoskeleton</location>
        <location evidence="1">Microtubule organizing center</location>
        <location evidence="1">Centrosome</location>
    </subcellularLocation>
</comment>
<feature type="compositionally biased region" description="Basic and acidic residues" evidence="6">
    <location>
        <begin position="1"/>
        <end position="31"/>
    </location>
</feature>
<dbReference type="PANTHER" id="PTHR44981">
    <property type="entry name" value="PERICENTRIN-LIKE PROTEIN, ISOFORM F"/>
    <property type="match status" value="1"/>
</dbReference>
<proteinExistence type="predicted"/>
<organism evidence="7 8">
    <name type="scientific">Dissostichus eleginoides</name>
    <name type="common">Patagonian toothfish</name>
    <name type="synonym">Dissostichus amissus</name>
    <dbReference type="NCBI Taxonomy" id="100907"/>
    <lineage>
        <taxon>Eukaryota</taxon>
        <taxon>Metazoa</taxon>
        <taxon>Chordata</taxon>
        <taxon>Craniata</taxon>
        <taxon>Vertebrata</taxon>
        <taxon>Euteleostomi</taxon>
        <taxon>Actinopterygii</taxon>
        <taxon>Neopterygii</taxon>
        <taxon>Teleostei</taxon>
        <taxon>Neoteleostei</taxon>
        <taxon>Acanthomorphata</taxon>
        <taxon>Eupercaria</taxon>
        <taxon>Perciformes</taxon>
        <taxon>Notothenioidei</taxon>
        <taxon>Nototheniidae</taxon>
        <taxon>Dissostichus</taxon>
    </lineage>
</organism>
<accession>A0AAD9EVS2</accession>
<feature type="compositionally biased region" description="Acidic residues" evidence="6">
    <location>
        <begin position="1121"/>
        <end position="1130"/>
    </location>
</feature>
<gene>
    <name evidence="7" type="ORF">KUDE01_025673</name>
</gene>